<gene>
    <name evidence="1" type="ORF">CPELLU_LOCUS3706</name>
</gene>
<sequence length="56" mass="6644">AIQNLARTNIAHLELKKNHVQIKTMKEITNYFHWQWPIKDDLAGFIKAQMLPNIEE</sequence>
<accession>A0A9N9AFQ0</accession>
<comment type="caution">
    <text evidence="1">The sequence shown here is derived from an EMBL/GenBank/DDBJ whole genome shotgun (WGS) entry which is preliminary data.</text>
</comment>
<keyword evidence="2" id="KW-1185">Reference proteome</keyword>
<dbReference type="OrthoDB" id="2424604at2759"/>
<dbReference type="AlphaFoldDB" id="A0A9N9AFQ0"/>
<dbReference type="EMBL" id="CAJVQA010001836">
    <property type="protein sequence ID" value="CAG8527949.1"/>
    <property type="molecule type" value="Genomic_DNA"/>
</dbReference>
<protein>
    <submittedName>
        <fullName evidence="1">14722_t:CDS:1</fullName>
    </submittedName>
</protein>
<feature type="non-terminal residue" evidence="1">
    <location>
        <position position="1"/>
    </location>
</feature>
<reference evidence="1" key="1">
    <citation type="submission" date="2021-06" db="EMBL/GenBank/DDBJ databases">
        <authorList>
            <person name="Kallberg Y."/>
            <person name="Tangrot J."/>
            <person name="Rosling A."/>
        </authorList>
    </citation>
    <scope>NUCLEOTIDE SEQUENCE</scope>
    <source>
        <strain evidence="1">FL966</strain>
    </source>
</reference>
<organism evidence="1 2">
    <name type="scientific">Cetraspora pellucida</name>
    <dbReference type="NCBI Taxonomy" id="1433469"/>
    <lineage>
        <taxon>Eukaryota</taxon>
        <taxon>Fungi</taxon>
        <taxon>Fungi incertae sedis</taxon>
        <taxon>Mucoromycota</taxon>
        <taxon>Glomeromycotina</taxon>
        <taxon>Glomeromycetes</taxon>
        <taxon>Diversisporales</taxon>
        <taxon>Gigasporaceae</taxon>
        <taxon>Cetraspora</taxon>
    </lineage>
</organism>
<name>A0A9N9AFQ0_9GLOM</name>
<evidence type="ECO:0000313" key="2">
    <source>
        <dbReference type="Proteomes" id="UP000789759"/>
    </source>
</evidence>
<evidence type="ECO:0000313" key="1">
    <source>
        <dbReference type="EMBL" id="CAG8527949.1"/>
    </source>
</evidence>
<dbReference type="Proteomes" id="UP000789759">
    <property type="component" value="Unassembled WGS sequence"/>
</dbReference>
<proteinExistence type="predicted"/>